<evidence type="ECO:0000313" key="3">
    <source>
        <dbReference type="Proteomes" id="UP000177740"/>
    </source>
</evidence>
<organism evidence="2 3">
    <name type="scientific">Candidatus Nealsonbacteria bacterium RIFOXYB1_FULL_40_15</name>
    <dbReference type="NCBI Taxonomy" id="1801677"/>
    <lineage>
        <taxon>Bacteria</taxon>
        <taxon>Candidatus Nealsoniibacteriota</taxon>
    </lineage>
</organism>
<keyword evidence="1" id="KW-0175">Coiled coil</keyword>
<proteinExistence type="predicted"/>
<evidence type="ECO:0000313" key="2">
    <source>
        <dbReference type="EMBL" id="OGZ27119.1"/>
    </source>
</evidence>
<comment type="caution">
    <text evidence="2">The sequence shown here is derived from an EMBL/GenBank/DDBJ whole genome shotgun (WGS) entry which is preliminary data.</text>
</comment>
<reference evidence="2 3" key="1">
    <citation type="journal article" date="2016" name="Nat. Commun.">
        <title>Thousands of microbial genomes shed light on interconnected biogeochemical processes in an aquifer system.</title>
        <authorList>
            <person name="Anantharaman K."/>
            <person name="Brown C.T."/>
            <person name="Hug L.A."/>
            <person name="Sharon I."/>
            <person name="Castelle C.J."/>
            <person name="Probst A.J."/>
            <person name="Thomas B.C."/>
            <person name="Singh A."/>
            <person name="Wilkins M.J."/>
            <person name="Karaoz U."/>
            <person name="Brodie E.L."/>
            <person name="Williams K.H."/>
            <person name="Hubbard S.S."/>
            <person name="Banfield J.F."/>
        </authorList>
    </citation>
    <scope>NUCLEOTIDE SEQUENCE [LARGE SCALE GENOMIC DNA]</scope>
</reference>
<gene>
    <name evidence="2" type="ORF">A2365_00415</name>
</gene>
<name>A0A1G2EMX4_9BACT</name>
<protein>
    <submittedName>
        <fullName evidence="2">Uncharacterized protein</fullName>
    </submittedName>
</protein>
<dbReference type="AlphaFoldDB" id="A0A1G2EMX4"/>
<sequence length="107" mass="12170">MDPELIQYLDKKLENIATKEDLEKLATQNSVDSISALVISNKQEINELKKDVDALRESIQALTVSVDSLVKAVGDLKTEYVMVKNQVNRHEKWLQQIADKVGIKLEY</sequence>
<feature type="coiled-coil region" evidence="1">
    <location>
        <begin position="38"/>
        <end position="65"/>
    </location>
</feature>
<dbReference type="Proteomes" id="UP000177740">
    <property type="component" value="Unassembled WGS sequence"/>
</dbReference>
<dbReference type="STRING" id="1801677.A2365_00415"/>
<accession>A0A1G2EMX4</accession>
<dbReference type="Gene3D" id="1.20.5.340">
    <property type="match status" value="1"/>
</dbReference>
<dbReference type="EMBL" id="MHMM01000010">
    <property type="protein sequence ID" value="OGZ27119.1"/>
    <property type="molecule type" value="Genomic_DNA"/>
</dbReference>
<evidence type="ECO:0000256" key="1">
    <source>
        <dbReference type="SAM" id="Coils"/>
    </source>
</evidence>